<gene>
    <name evidence="1" type="primary">Nfu_g_1_021934</name>
</gene>
<reference evidence="1" key="2">
    <citation type="submission" date="2016-06" db="EMBL/GenBank/DDBJ databases">
        <title>The genome of a short-lived fish provides insights into sex chromosome evolution and the genetic control of aging.</title>
        <authorList>
            <person name="Reichwald K."/>
            <person name="Felder M."/>
            <person name="Petzold A."/>
            <person name="Koch P."/>
            <person name="Groth M."/>
            <person name="Platzer M."/>
        </authorList>
    </citation>
    <scope>NUCLEOTIDE SEQUENCE</scope>
    <source>
        <tissue evidence="1">Brain</tissue>
    </source>
</reference>
<name>A0A1A8QX30_9TELE</name>
<evidence type="ECO:0000313" key="1">
    <source>
        <dbReference type="EMBL" id="SBR97569.1"/>
    </source>
</evidence>
<feature type="non-terminal residue" evidence="1">
    <location>
        <position position="34"/>
    </location>
</feature>
<accession>A0A1A8QX30</accession>
<feature type="non-terminal residue" evidence="1">
    <location>
        <position position="1"/>
    </location>
</feature>
<reference evidence="1" key="1">
    <citation type="submission" date="2016-05" db="EMBL/GenBank/DDBJ databases">
        <authorList>
            <person name="Lavstsen T."/>
            <person name="Jespersen J.S."/>
        </authorList>
    </citation>
    <scope>NUCLEOTIDE SEQUENCE</scope>
    <source>
        <tissue evidence="1">Brain</tissue>
    </source>
</reference>
<organism evidence="1">
    <name type="scientific">Nothobranchius pienaari</name>
    <dbReference type="NCBI Taxonomy" id="704102"/>
    <lineage>
        <taxon>Eukaryota</taxon>
        <taxon>Metazoa</taxon>
        <taxon>Chordata</taxon>
        <taxon>Craniata</taxon>
        <taxon>Vertebrata</taxon>
        <taxon>Euteleostomi</taxon>
        <taxon>Actinopterygii</taxon>
        <taxon>Neopterygii</taxon>
        <taxon>Teleostei</taxon>
        <taxon>Neoteleostei</taxon>
        <taxon>Acanthomorphata</taxon>
        <taxon>Ovalentaria</taxon>
        <taxon>Atherinomorphae</taxon>
        <taxon>Cyprinodontiformes</taxon>
        <taxon>Nothobranchiidae</taxon>
        <taxon>Nothobranchius</taxon>
    </lineage>
</organism>
<proteinExistence type="predicted"/>
<sequence>NAIEQEQRPELILGQLFLAGEFFFKEVHVLRTLT</sequence>
<protein>
    <submittedName>
        <fullName evidence="1">Uncharacterized protein</fullName>
    </submittedName>
</protein>
<dbReference type="AlphaFoldDB" id="A0A1A8QX30"/>
<dbReference type="EMBL" id="HAEG01014429">
    <property type="protein sequence ID" value="SBR97569.1"/>
    <property type="molecule type" value="Transcribed_RNA"/>
</dbReference>